<reference evidence="1" key="1">
    <citation type="submission" date="2023-02" db="EMBL/GenBank/DDBJ databases">
        <title>Identification and recombinant expression of a fungal hydrolase from Papiliotrema laurentii that hydrolyzes apple cutin and clears colloidal polyester polyurethane.</title>
        <authorList>
            <consortium name="DOE Joint Genome Institute"/>
            <person name="Roman V.A."/>
            <person name="Bojanowski C."/>
            <person name="Crable B.R."/>
            <person name="Wagner D.N."/>
            <person name="Hung C.S."/>
            <person name="Nadeau L.J."/>
            <person name="Schratz L."/>
            <person name="Haridas S."/>
            <person name="Pangilinan J."/>
            <person name="Lipzen A."/>
            <person name="Na H."/>
            <person name="Yan M."/>
            <person name="Ng V."/>
            <person name="Grigoriev I.V."/>
            <person name="Spatafora J.W."/>
            <person name="Barlow D."/>
            <person name="Biffinger J."/>
            <person name="Kelley-Loughnane N."/>
            <person name="Varaljay V.A."/>
            <person name="Crookes-Goodson W.J."/>
        </authorList>
    </citation>
    <scope>NUCLEOTIDE SEQUENCE</scope>
    <source>
        <strain evidence="1">5307AH</strain>
    </source>
</reference>
<keyword evidence="2" id="KW-1185">Reference proteome</keyword>
<evidence type="ECO:0000313" key="1">
    <source>
        <dbReference type="EMBL" id="KAK1925395.1"/>
    </source>
</evidence>
<dbReference type="EMBL" id="JAODAN010000003">
    <property type="protein sequence ID" value="KAK1925395.1"/>
    <property type="molecule type" value="Genomic_DNA"/>
</dbReference>
<dbReference type="Gene3D" id="3.20.20.80">
    <property type="entry name" value="Glycosidases"/>
    <property type="match status" value="1"/>
</dbReference>
<dbReference type="GO" id="GO:0051118">
    <property type="term" value="F:glucan endo-1,3-alpha-glucosidase activity"/>
    <property type="evidence" value="ECO:0007669"/>
    <property type="project" value="InterPro"/>
</dbReference>
<dbReference type="InterPro" id="IPR005197">
    <property type="entry name" value="Glyco_hydro_71"/>
</dbReference>
<proteinExistence type="predicted"/>
<evidence type="ECO:0000313" key="2">
    <source>
        <dbReference type="Proteomes" id="UP001182556"/>
    </source>
</evidence>
<keyword evidence="1" id="KW-0378">Hydrolase</keyword>
<accession>A0AAD9FSF4</accession>
<sequence>MQVSDITSSAESQEALDIQTTASNDRLVVAHFMLGNTYPFTEADWQKTFTLAFDTALDGFALNLGPEPWQLAQAHSAFNVLERQPPQARPFKMFLSMDMNVLAAATTADAQNLLGTVGGLLKRKAYLRFRGQLLLSTFAGHDKTFGGWGWQGFLDRLNGSIGEKVLFIPSFFMPPNDFIGLPYVDGCYAWNNAWPQDNRTTDLSQDQPFLQSDKLYMAAVSPLFFTHYGTSGQWAFNKNWIYRSDDLLLPTRFAQLMSLPADRAPEIIQVISWNDYGESHHIAPVLGAEPGSQAWTANLSHEAFRLMVRYFANRWRSDSVPEVDSRLIVWAWYRTHPASANASNDPVGRPAHAEWAVDQINLLILVPASMTCSSVTVKNGGRVNVKPLYPGRANSIMVPFIPGSVSFEIPKPDGKIWVGQGVPINERPNLYNFNMWGGSWGY</sequence>
<protein>
    <submittedName>
        <fullName evidence="1">Glycoside hydrolase</fullName>
    </submittedName>
</protein>
<name>A0AAD9FSF4_PAPLA</name>
<dbReference type="CDD" id="cd11577">
    <property type="entry name" value="GH71"/>
    <property type="match status" value="1"/>
</dbReference>
<dbReference type="AlphaFoldDB" id="A0AAD9FSF4"/>
<comment type="caution">
    <text evidence="1">The sequence shown here is derived from an EMBL/GenBank/DDBJ whole genome shotgun (WGS) entry which is preliminary data.</text>
</comment>
<dbReference type="Proteomes" id="UP001182556">
    <property type="component" value="Unassembled WGS sequence"/>
</dbReference>
<dbReference type="Pfam" id="PF03659">
    <property type="entry name" value="Glyco_hydro_71"/>
    <property type="match status" value="1"/>
</dbReference>
<gene>
    <name evidence="1" type="ORF">DB88DRAFT_192708</name>
</gene>
<organism evidence="1 2">
    <name type="scientific">Papiliotrema laurentii</name>
    <name type="common">Cryptococcus laurentii</name>
    <dbReference type="NCBI Taxonomy" id="5418"/>
    <lineage>
        <taxon>Eukaryota</taxon>
        <taxon>Fungi</taxon>
        <taxon>Dikarya</taxon>
        <taxon>Basidiomycota</taxon>
        <taxon>Agaricomycotina</taxon>
        <taxon>Tremellomycetes</taxon>
        <taxon>Tremellales</taxon>
        <taxon>Rhynchogastremaceae</taxon>
        <taxon>Papiliotrema</taxon>
    </lineage>
</organism>